<dbReference type="Gene3D" id="2.20.110.10">
    <property type="entry name" value="Histone H3 K4-specific methyltransferase SET7/9 N-terminal domain"/>
    <property type="match status" value="2"/>
</dbReference>
<dbReference type="SUPFAM" id="SSF82185">
    <property type="entry name" value="Histone H3 K4-specific methyltransferase SET7/9 N-terminal domain"/>
    <property type="match status" value="2"/>
</dbReference>
<keyword evidence="7" id="KW-1185">Reference proteome</keyword>
<dbReference type="GO" id="GO:0016020">
    <property type="term" value="C:membrane"/>
    <property type="evidence" value="ECO:0007669"/>
    <property type="project" value="UniProtKB-ARBA"/>
</dbReference>
<evidence type="ECO:0000256" key="2">
    <source>
        <dbReference type="ARBA" id="ARBA00022737"/>
    </source>
</evidence>
<dbReference type="InterPro" id="IPR052472">
    <property type="entry name" value="MORN3"/>
</dbReference>
<dbReference type="Pfam" id="PF02493">
    <property type="entry name" value="MORN"/>
    <property type="match status" value="5"/>
</dbReference>
<protein>
    <recommendedName>
        <fullName evidence="4">MORN repeat-containing protein 3</fullName>
    </recommendedName>
</protein>
<proteinExistence type="predicted"/>
<sequence length="297" mass="32005">MTGHITASLVLGGKAVNNIKVPIYGKVSDSIKQLRESAMIHLNAHLAATEASTAEEVDLLEETVSDEDENLALAHALAPPHAAARLARPQPTTRPLSLRHQLKPLTAPLLGPGRGGQQGCLQGPVGYYVGQVLAAQPHGKGCLYTAKGGSKRYDGAWRRGRRQGQGTEWYPSGEVFMGAWRANFRHGQGRMRYLDGSYFDGAWLAGERQGQGHMRTANGDVFIGFFVDGRRTGPGTLLMPGRGLKYTAEWAANRTLCGMLEHMSPADVLEAGDVVDGQSLAAGRRLELPCLMLKQPS</sequence>
<dbReference type="PANTHER" id="PTHR46511:SF1">
    <property type="entry name" value="MORN REPEAT-CONTAINING PROTEIN 3"/>
    <property type="match status" value="1"/>
</dbReference>
<accession>A0AAW1QDE9</accession>
<dbReference type="SMART" id="SM00698">
    <property type="entry name" value="MORN"/>
    <property type="match status" value="5"/>
</dbReference>
<dbReference type="Proteomes" id="UP001445335">
    <property type="component" value="Unassembled WGS sequence"/>
</dbReference>
<organism evidence="6 7">
    <name type="scientific">Elliptochloris bilobata</name>
    <dbReference type="NCBI Taxonomy" id="381761"/>
    <lineage>
        <taxon>Eukaryota</taxon>
        <taxon>Viridiplantae</taxon>
        <taxon>Chlorophyta</taxon>
        <taxon>core chlorophytes</taxon>
        <taxon>Trebouxiophyceae</taxon>
        <taxon>Trebouxiophyceae incertae sedis</taxon>
        <taxon>Elliptochloris clade</taxon>
        <taxon>Elliptochloris</taxon>
    </lineage>
</organism>
<comment type="function">
    <text evidence="5">Assembles a suppression complex (suppresome) by tethering SIRT1 and MDM2 to regulate composite modifications of p53/TP53. Confers both deacetylation-mediated functional inactivation, by SIRT1, and ubiquitination-dependent degradation, by MDM2, of p53/TP53, promoting a proliferative and cell survival behaviors. May play a role in the regulation of spermatogenesis.</text>
</comment>
<evidence type="ECO:0000313" key="6">
    <source>
        <dbReference type="EMBL" id="KAK9819370.1"/>
    </source>
</evidence>
<dbReference type="AlphaFoldDB" id="A0AAW1QDE9"/>
<keyword evidence="3" id="KW-0968">Cytoplasmic vesicle</keyword>
<comment type="caution">
    <text evidence="6">The sequence shown here is derived from an EMBL/GenBank/DDBJ whole genome shotgun (WGS) entry which is preliminary data.</text>
</comment>
<dbReference type="InterPro" id="IPR003409">
    <property type="entry name" value="MORN"/>
</dbReference>
<keyword evidence="2" id="KW-0677">Repeat</keyword>
<evidence type="ECO:0000256" key="5">
    <source>
        <dbReference type="ARBA" id="ARBA00045851"/>
    </source>
</evidence>
<dbReference type="GO" id="GO:0001669">
    <property type="term" value="C:acrosomal vesicle"/>
    <property type="evidence" value="ECO:0007669"/>
    <property type="project" value="UniProtKB-SubCell"/>
</dbReference>
<name>A0AAW1QDE9_9CHLO</name>
<reference evidence="6 7" key="1">
    <citation type="journal article" date="2024" name="Nat. Commun.">
        <title>Phylogenomics reveals the evolutionary origins of lichenization in chlorophyte algae.</title>
        <authorList>
            <person name="Puginier C."/>
            <person name="Libourel C."/>
            <person name="Otte J."/>
            <person name="Skaloud P."/>
            <person name="Haon M."/>
            <person name="Grisel S."/>
            <person name="Petersen M."/>
            <person name="Berrin J.G."/>
            <person name="Delaux P.M."/>
            <person name="Dal Grande F."/>
            <person name="Keller J."/>
        </authorList>
    </citation>
    <scope>NUCLEOTIDE SEQUENCE [LARGE SCALE GENOMIC DNA]</scope>
    <source>
        <strain evidence="6 7">SAG 245.80</strain>
    </source>
</reference>
<evidence type="ECO:0000256" key="4">
    <source>
        <dbReference type="ARBA" id="ARBA00039854"/>
    </source>
</evidence>
<dbReference type="EMBL" id="JALJOU010000122">
    <property type="protein sequence ID" value="KAK9819370.1"/>
    <property type="molecule type" value="Genomic_DNA"/>
</dbReference>
<dbReference type="PANTHER" id="PTHR46511">
    <property type="entry name" value="MORN REPEAT-CONTAINING PROTEIN 3"/>
    <property type="match status" value="1"/>
</dbReference>
<evidence type="ECO:0000256" key="1">
    <source>
        <dbReference type="ARBA" id="ARBA00004218"/>
    </source>
</evidence>
<evidence type="ECO:0000256" key="3">
    <source>
        <dbReference type="ARBA" id="ARBA00023329"/>
    </source>
</evidence>
<comment type="subcellular location">
    <subcellularLocation>
        <location evidence="1">Cytoplasmic vesicle</location>
        <location evidence="1">Secretory vesicle</location>
        <location evidence="1">Acrosome</location>
    </subcellularLocation>
</comment>
<evidence type="ECO:0000313" key="7">
    <source>
        <dbReference type="Proteomes" id="UP001445335"/>
    </source>
</evidence>
<gene>
    <name evidence="6" type="ORF">WJX81_007754</name>
</gene>